<dbReference type="OrthoDB" id="55787at2759"/>
<dbReference type="KEGG" id="fcy:FRACYDRAFT_232402"/>
<evidence type="ECO:0000313" key="3">
    <source>
        <dbReference type="Proteomes" id="UP000095751"/>
    </source>
</evidence>
<feature type="region of interest" description="Disordered" evidence="1">
    <location>
        <begin position="1"/>
        <end position="44"/>
    </location>
</feature>
<feature type="compositionally biased region" description="Polar residues" evidence="1">
    <location>
        <begin position="157"/>
        <end position="171"/>
    </location>
</feature>
<evidence type="ECO:0000313" key="2">
    <source>
        <dbReference type="EMBL" id="OEU22248.1"/>
    </source>
</evidence>
<accession>A0A1E7FVR0</accession>
<feature type="compositionally biased region" description="Low complexity" evidence="1">
    <location>
        <begin position="87"/>
        <end position="97"/>
    </location>
</feature>
<feature type="compositionally biased region" description="Basic residues" evidence="1">
    <location>
        <begin position="1076"/>
        <end position="1086"/>
    </location>
</feature>
<gene>
    <name evidence="2" type="ORF">FRACYDRAFT_232402</name>
</gene>
<feature type="compositionally biased region" description="Polar residues" evidence="1">
    <location>
        <begin position="192"/>
        <end position="222"/>
    </location>
</feature>
<feature type="region of interest" description="Disordered" evidence="1">
    <location>
        <begin position="71"/>
        <end position="106"/>
    </location>
</feature>
<feature type="compositionally biased region" description="Basic and acidic residues" evidence="1">
    <location>
        <begin position="35"/>
        <end position="44"/>
    </location>
</feature>
<feature type="region of interest" description="Disordered" evidence="1">
    <location>
        <begin position="1067"/>
        <end position="1100"/>
    </location>
</feature>
<evidence type="ECO:0000256" key="1">
    <source>
        <dbReference type="SAM" id="MobiDB-lite"/>
    </source>
</evidence>
<feature type="compositionally biased region" description="Basic residues" evidence="1">
    <location>
        <begin position="178"/>
        <end position="189"/>
    </location>
</feature>
<keyword evidence="3" id="KW-1185">Reference proteome</keyword>
<feature type="compositionally biased region" description="Polar residues" evidence="1">
    <location>
        <begin position="23"/>
        <end position="34"/>
    </location>
</feature>
<feature type="region of interest" description="Disordered" evidence="1">
    <location>
        <begin position="157"/>
        <end position="240"/>
    </location>
</feature>
<protein>
    <submittedName>
        <fullName evidence="2">Uncharacterized protein</fullName>
    </submittedName>
</protein>
<sequence length="1236" mass="140176">MRGHRHNSTATGRIRKRGGTGNGNDDSSTNQTQTDYKDFPDSRHNGEIPVCRILNEAIADIFPELKEHSMHHHNKNENQRQQHQHQKQQSLKQNSKQQKQKDQTIILPTSSTLGQMLRLKLLYLRQSSLAGITNTNTNDTRWEDSDTLVSQFEMENNNQNSADNTNGNHPSTATAATTKKKRKRKKKKKQQQDPAVNFPTTISAGSNEIPCSTADTPTSYSTEIKGGGDDNSNLDDGKSMMSADHSVEALDEAIKNETEKMIEQKANHQLPLLASLPSDDHIQAEECPSQFLEQIKPQEEDGDSLPCNGTHAEQQQQQQHQYSTNRYTDNGNHLSIPEDCIPNKEDSTVNVWKSPLQYSFLVPAHGRRDGAISENGCVRYDNNSDTSTAYISEDVNSEQNTSEKETTRILFHEWIDQSFILDGKIQYSKSVITKKQNAKSNDHTEDWDSFFEFCNQCTMGKDKALGISFQDLKDIASSIQCQSCREDTLSEIKKLMEKAKGTASSIKTSSRIVMKSSLLENPYSSLGKEVNIDSAFDYVALEEGNHIPLNHDPGSTGDVDEYNCYDEEILKTSLSFVVGDSSVDSSVDSNKSAGKRSANNNKKKNCIHNMPATEKCLFLQEITSSRMDDFLYEWLIAGVDEESLVEMSVREGDEFSNKLAITAESNEEDNDRITCSVVTSDMIKKKVTETQQNFIRSFEGLEIGMQELKQEWRSDETELNLDYKRVIAIKNCEESCDMYFTENILPILVGQLSLPFHACADIQIHLWAVYLGALGETFNACDNYYKILEENLADQNGRIPMIFTSAPLRFLYRNFAREKTNAISDVLKSFAQALNNPKMKEFYTRLFWHRRKPEDDQCKESNQLDNDCRKLIKVLTEWTKIIQGGRMSNINKERTKRLMCVFNILRDVVGSLGKEYDKVDKHFSKEQQNYFTSLLSNIHQANGVKSRMRLIEKEDVVSLASGVILMWRHVRLMQSRVAASFSLESLPLSLHQWMLQPLRMNIENDGWFQGYSKCCPGMGGRRRVMGMLAGLTYVWLRERCNEWKAEKSRQELLTDFDLELSSSTDHQFVKQPGAKSNKKNKKKKNKLGSSLSNRPEDNTVVKYTARQELTNDLNKNDKKYQNGEVNEIVDVDNASDADDHEFVDGESPGENIDLENEHGENDAFIAVENTRNISNDNVGNSSHLEQGIEDNIESYEASVLVQDESGYSISAADFLTDRLLSLMNELESKDIVIIPI</sequence>
<feature type="compositionally biased region" description="Low complexity" evidence="1">
    <location>
        <begin position="582"/>
        <end position="592"/>
    </location>
</feature>
<organism evidence="2 3">
    <name type="scientific">Fragilariopsis cylindrus CCMP1102</name>
    <dbReference type="NCBI Taxonomy" id="635003"/>
    <lineage>
        <taxon>Eukaryota</taxon>
        <taxon>Sar</taxon>
        <taxon>Stramenopiles</taxon>
        <taxon>Ochrophyta</taxon>
        <taxon>Bacillariophyta</taxon>
        <taxon>Bacillariophyceae</taxon>
        <taxon>Bacillariophycidae</taxon>
        <taxon>Bacillariales</taxon>
        <taxon>Bacillariaceae</taxon>
        <taxon>Fragilariopsis</taxon>
    </lineage>
</organism>
<feature type="compositionally biased region" description="Basic residues" evidence="1">
    <location>
        <begin position="1"/>
        <end position="18"/>
    </location>
</feature>
<feature type="region of interest" description="Disordered" evidence="1">
    <location>
        <begin position="299"/>
        <end position="330"/>
    </location>
</feature>
<dbReference type="AlphaFoldDB" id="A0A1E7FVR0"/>
<dbReference type="EMBL" id="KV784353">
    <property type="protein sequence ID" value="OEU22248.1"/>
    <property type="molecule type" value="Genomic_DNA"/>
</dbReference>
<proteinExistence type="predicted"/>
<name>A0A1E7FVR0_9STRA</name>
<feature type="region of interest" description="Disordered" evidence="1">
    <location>
        <begin position="582"/>
        <end position="605"/>
    </location>
</feature>
<dbReference type="Proteomes" id="UP000095751">
    <property type="component" value="Unassembled WGS sequence"/>
</dbReference>
<reference evidence="2 3" key="1">
    <citation type="submission" date="2016-09" db="EMBL/GenBank/DDBJ databases">
        <title>Extensive genetic diversity and differential bi-allelic expression allows diatom success in the polar Southern Ocean.</title>
        <authorList>
            <consortium name="DOE Joint Genome Institute"/>
            <person name="Mock T."/>
            <person name="Otillar R.P."/>
            <person name="Strauss J."/>
            <person name="Dupont C."/>
            <person name="Frickenhaus S."/>
            <person name="Maumus F."/>
            <person name="Mcmullan M."/>
            <person name="Sanges R."/>
            <person name="Schmutz J."/>
            <person name="Toseland A."/>
            <person name="Valas R."/>
            <person name="Veluchamy A."/>
            <person name="Ward B.J."/>
            <person name="Allen A."/>
            <person name="Barry K."/>
            <person name="Falciatore A."/>
            <person name="Ferrante M."/>
            <person name="Fortunato A.E."/>
            <person name="Gloeckner G."/>
            <person name="Gruber A."/>
            <person name="Hipkin R."/>
            <person name="Janech M."/>
            <person name="Kroth P."/>
            <person name="Leese F."/>
            <person name="Lindquist E."/>
            <person name="Lyon B.R."/>
            <person name="Martin J."/>
            <person name="Mayer C."/>
            <person name="Parker M."/>
            <person name="Quesneville H."/>
            <person name="Raymond J."/>
            <person name="Uhlig C."/>
            <person name="Valentin K.U."/>
            <person name="Worden A.Z."/>
            <person name="Armbrust E.V."/>
            <person name="Bowler C."/>
            <person name="Green B."/>
            <person name="Moulton V."/>
            <person name="Van Oosterhout C."/>
            <person name="Grigoriev I."/>
        </authorList>
    </citation>
    <scope>NUCLEOTIDE SEQUENCE [LARGE SCALE GENOMIC DNA]</scope>
    <source>
        <strain evidence="2 3">CCMP1102</strain>
    </source>
</reference>
<dbReference type="InParanoid" id="A0A1E7FVR0"/>